<dbReference type="PROSITE" id="PS50235">
    <property type="entry name" value="USP_3"/>
    <property type="match status" value="1"/>
</dbReference>
<dbReference type="RefSeq" id="XP_056476387.1">
    <property type="nucleotide sequence ID" value="XM_056616030.1"/>
</dbReference>
<evidence type="ECO:0000313" key="4">
    <source>
        <dbReference type="Proteomes" id="UP001149074"/>
    </source>
</evidence>
<evidence type="ECO:0000313" key="3">
    <source>
        <dbReference type="EMBL" id="KAJ5103007.1"/>
    </source>
</evidence>
<gene>
    <name evidence="3" type="ORF">N7532_003536</name>
</gene>
<dbReference type="Pfam" id="PF12030">
    <property type="entry name" value="DUF3517"/>
    <property type="match status" value="1"/>
</dbReference>
<protein>
    <recommendedName>
        <fullName evidence="2">USP domain-containing protein</fullName>
    </recommendedName>
</protein>
<dbReference type="FunFam" id="3.90.70.10:FF:000136">
    <property type="entry name" value="Ubiquitin C-terminal hydrolase, putative"/>
    <property type="match status" value="1"/>
</dbReference>
<feature type="region of interest" description="Disordered" evidence="1">
    <location>
        <begin position="2572"/>
        <end position="2616"/>
    </location>
</feature>
<dbReference type="GO" id="GO:0004843">
    <property type="term" value="F:cysteine-type deubiquitinase activity"/>
    <property type="evidence" value="ECO:0007669"/>
    <property type="project" value="InterPro"/>
</dbReference>
<evidence type="ECO:0000256" key="1">
    <source>
        <dbReference type="SAM" id="MobiDB-lite"/>
    </source>
</evidence>
<sequence>MDRPDDEGARTPKRPRVDSGSGIHEFLSIDQAATPAHALVAPSSHAAHNSNSDSSSNPSPSKVTINVKSSTRDMTPESNEDSSAHPPPDSPSQSPVCDATPPHAISVSSSPAQSPHIEIADPEDMEQDTDNTNTNWRPLTEAMMEGTQPEIIDVTDSDSLIDSFPQFNGDMTVMASLSRICLAVEKSDDAAAEFLRAVKLWFDNCTRNLHELTSAAYAQDQDFWPNLPLVIENLLRSQFVLPMDQGEGELAFLRDLFLDYVQITLRLVEEDIHVLRQLAAKSDDVRAPASMSLPYLRTLTFLVSSRGIPFYSALEEEYNTEARIFILDLRAQVLAPPHNATEKLAKYCTIALELAPENHHIVVIPQQIMMLINQLIDRPVNPDLLDHEDPISHPSSNAPAIDQSYEIMTSIQVKYNEWVAKKYSWITSDMSDQILRQVPNAMSSFCGWGNRYVQRLAKDLSIELPEGTTRPENSHILNQAWKFDTLKRQIMEGRMELRVHGMETMQRELHALCASFFTRSPNGHDVPSVRYLIRFVKENKLVEYLVGVDSHSQLITRSSNILLFLVVTHSYTDHETDVIWRAIAESQDNRVTSDILEMLTAGLLAHPFLTAPGDLRYICAKLSSLPLARFDSRMMEFVDKLLGTFVGPPDSQGQDTSNQTETDAEHAHAIPLRLCVHLIRECATAVDLPVDQRTQLQSLVCTRLAQLSRSGISEADRMQLYERCIKDIADNNEFRTGSIHSIYAMISCWSSAELRKLTTEFDLARLVINELRHTVEQGDLDLADNYSVHGLKARNALILRLINHATETVTADLAKAFWNDILLSPRMGALGHTLVWNIMIAAANQSASSGTRNSFLERCIHEYMPALTPKHYDIELMHFAKAALNYQIRLKLLPAAREGEKAASNDEILSIPGMDCFWDFILTAPANSIEIQATKFAIEVYLDHFIIKQAPRSAVHATHVAIVDRCVDQLKTAAARIRAKTDAVPRGNTDTAMDIAGDEDPAELMFSRSLLFLKGFLDGLRSRPQYTSPRRQSLNLPDTPMKGHPMTLSWQSFTGSSNSEVQQLQIGRSSTKAELVEQLRQLTGFSKFDLICSGTRMDIVKDPDTPLRDLEKALGGFVMVRNKSGPEEVKSTDVLKGHSVTLMDGEVKKHFDVIYDCLSLKQEPARQTYGFLVAFPPADWVIARAKSLKSTADDLLPFDKPYEALYMLHTMSTCLRDEGSEVGWNPDTLSDTLDLFEWDSDEDANQLTPEYEYIRHVIGIWEKFLLADELAEPLFEDPIKLCLATTAIGLLLEAITGEFFAMPAPALSDVDDHETKVYGRDDDDLVLYSDRELFVKRLLGFIDMARSNTDPAEAQNAQSLMCGSFSVIVESAIRDRVFWTTLKKEAPLDDLIRYLLLEQTSQSGRISVAGRIKLVSGSTKTSKGAKDAQEGSSPLARAENPSQIDMLATFWQSLVKALPKTLDFATQSAEFYEIAVQVLALIAGMSPEDVVLGEYVKPWSDILFERLAKCPAEFVGRETADDLVLGLATLLEKCLQLTEESEFDFETDGIGERILNDYLFPDLSPDHSDSSADDIILVPRVPILHSATRHKLLEIVDQLSKRNDQNTVGILQQLVALIPRGQQTPRFHDDFPIRFTDRWGKDTQYNASSGWTLDRDKTIRAPAGYAGLGNLSNTCYLNSLMTQLFMNVEFRDFMFKLNLLDPNGSQKLLAETQNVFALLQNSWLKSFDPLEFVESIRTYENENIDVTIQMDVDEFYNLLFDRWEGQIIDNSTKKRLRSFYGGELVQQIKSKECPHVSERFEPFSAIQCEIIGKASLEDSLQAYVEGEIMQGDNKYSCTSCNRHVDAVKRACLKDVPDNLIFHLKRFDFDMINMVRNKINDLFKFPLQIDMAPYNVAYLADPQTPAEPDIFELVGVLVHAGTAETGHYYSYIRERTSEGDSPAWVEFNDSLVSRFDPADIPEQCFGGSTTGSYQMIKSNNAYMLFYQRVSSIEKCKGIFKPVNSGPAGCTSVPTVLANPIAMNNELFIRTYCLFDPAYAHLVTDLLRHVHDMSPDHPEKERVKLVAVDIGMDTFEQLIARNKDHRGTRELIYEISRFARQEGPAMRLLDWVIDHESSLNNLVIKTASAEVRKAGLELILIVLEDYHKFAFDPPPSAKKESASHQRKATEIVRTFIGHFERMWWSILAMPRAWDDYFAGLVSLLKIDMRQIDTFLDYGMLTKFLELLNVDPQNKGILRGNYLNHARLLEKGRRFSYRHLLQLVATLLMKVDLSRPPIPADAPRVISNGKYPPTETEARLLLSVAEEGYICLLMKLLSSAHTAKLQDVLPILGAYLESEPAAGYLEFIVKTLEIGVRFNSDFCIPFLDATVVFCELTPDAGSILGLINYVAMGIDLHRPVAALEHSEFFTSISQITNARIGLSPDWFFGAVQDRLPDFAPALLIDVKTAVRQQMYQLVQRLLFPAITPADPDDTDEAEKQAKARRAHIAHELAPACMATITTLAFEVAERQMRLDQFEILSALVHQCFHAYYDASHPDDSKEIEDSTRKLNFQSFNLTLNAANQPFLDMLETLESRTQPAPDDYASGSDGPDADWDTCGNSPVASEDDLDVGHAYPDSP</sequence>
<dbReference type="Gene3D" id="3.90.70.10">
    <property type="entry name" value="Cysteine proteinases"/>
    <property type="match status" value="1"/>
</dbReference>
<dbReference type="PANTHER" id="PTHR24006">
    <property type="entry name" value="UBIQUITIN CARBOXYL-TERMINAL HYDROLASE"/>
    <property type="match status" value="1"/>
</dbReference>
<comment type="caution">
    <text evidence="3">The sequence shown here is derived from an EMBL/GenBank/DDBJ whole genome shotgun (WGS) entry which is preliminary data.</text>
</comment>
<dbReference type="PANTHER" id="PTHR24006:SF827">
    <property type="entry name" value="UBIQUITIN CARBOXYL-TERMINAL HYDROLASE 34"/>
    <property type="match status" value="1"/>
</dbReference>
<dbReference type="PROSITE" id="PS00973">
    <property type="entry name" value="USP_2"/>
    <property type="match status" value="1"/>
</dbReference>
<feature type="domain" description="USP" evidence="2">
    <location>
        <begin position="1666"/>
        <end position="1988"/>
    </location>
</feature>
<feature type="compositionally biased region" description="Basic and acidic residues" evidence="1">
    <location>
        <begin position="1"/>
        <end position="10"/>
    </location>
</feature>
<evidence type="ECO:0000259" key="2">
    <source>
        <dbReference type="PROSITE" id="PS50235"/>
    </source>
</evidence>
<organism evidence="3 4">
    <name type="scientific">Penicillium argentinense</name>
    <dbReference type="NCBI Taxonomy" id="1131581"/>
    <lineage>
        <taxon>Eukaryota</taxon>
        <taxon>Fungi</taxon>
        <taxon>Dikarya</taxon>
        <taxon>Ascomycota</taxon>
        <taxon>Pezizomycotina</taxon>
        <taxon>Eurotiomycetes</taxon>
        <taxon>Eurotiomycetidae</taxon>
        <taxon>Eurotiales</taxon>
        <taxon>Aspergillaceae</taxon>
        <taxon>Penicillium</taxon>
    </lineage>
</organism>
<dbReference type="InterPro" id="IPR038765">
    <property type="entry name" value="Papain-like_cys_pep_sf"/>
</dbReference>
<reference evidence="3" key="1">
    <citation type="submission" date="2022-11" db="EMBL/GenBank/DDBJ databases">
        <authorList>
            <person name="Petersen C."/>
        </authorList>
    </citation>
    <scope>NUCLEOTIDE SEQUENCE</scope>
    <source>
        <strain evidence="3">IBT 30761</strain>
    </source>
</reference>
<dbReference type="SUPFAM" id="SSF54001">
    <property type="entry name" value="Cysteine proteinases"/>
    <property type="match status" value="1"/>
</dbReference>
<dbReference type="InterPro" id="IPR018200">
    <property type="entry name" value="USP_CS"/>
</dbReference>
<dbReference type="Pfam" id="PF00443">
    <property type="entry name" value="UCH"/>
    <property type="match status" value="1"/>
</dbReference>
<dbReference type="GeneID" id="81355009"/>
<keyword evidence="4" id="KW-1185">Reference proteome</keyword>
<dbReference type="GO" id="GO:0005829">
    <property type="term" value="C:cytosol"/>
    <property type="evidence" value="ECO:0007669"/>
    <property type="project" value="TreeGrafter"/>
</dbReference>
<dbReference type="OrthoDB" id="420187at2759"/>
<dbReference type="InterPro" id="IPR050164">
    <property type="entry name" value="Peptidase_C19"/>
</dbReference>
<reference evidence="3" key="2">
    <citation type="journal article" date="2023" name="IMA Fungus">
        <title>Comparative genomic study of the Penicillium genus elucidates a diverse pangenome and 15 lateral gene transfer events.</title>
        <authorList>
            <person name="Petersen C."/>
            <person name="Sorensen T."/>
            <person name="Nielsen M.R."/>
            <person name="Sondergaard T.E."/>
            <person name="Sorensen J.L."/>
            <person name="Fitzpatrick D.A."/>
            <person name="Frisvad J.C."/>
            <person name="Nielsen K.L."/>
        </authorList>
    </citation>
    <scope>NUCLEOTIDE SEQUENCE</scope>
    <source>
        <strain evidence="3">IBT 30761</strain>
    </source>
</reference>
<name>A0A9W9KFA7_9EURO</name>
<dbReference type="CDD" id="cd02659">
    <property type="entry name" value="peptidase_C19C"/>
    <property type="match status" value="1"/>
</dbReference>
<feature type="compositionally biased region" description="Low complexity" evidence="1">
    <location>
        <begin position="41"/>
        <end position="61"/>
    </location>
</feature>
<dbReference type="GO" id="GO:0016579">
    <property type="term" value="P:protein deubiquitination"/>
    <property type="evidence" value="ECO:0007669"/>
    <property type="project" value="InterPro"/>
</dbReference>
<dbReference type="InterPro" id="IPR021905">
    <property type="entry name" value="DUF3517"/>
</dbReference>
<dbReference type="InterPro" id="IPR028889">
    <property type="entry name" value="USP"/>
</dbReference>
<proteinExistence type="predicted"/>
<feature type="region of interest" description="Disordered" evidence="1">
    <location>
        <begin position="1"/>
        <end position="132"/>
    </location>
</feature>
<dbReference type="GO" id="GO:0005634">
    <property type="term" value="C:nucleus"/>
    <property type="evidence" value="ECO:0007669"/>
    <property type="project" value="TreeGrafter"/>
</dbReference>
<dbReference type="InterPro" id="IPR001394">
    <property type="entry name" value="Peptidase_C19_UCH"/>
</dbReference>
<dbReference type="Proteomes" id="UP001149074">
    <property type="component" value="Unassembled WGS sequence"/>
</dbReference>
<accession>A0A9W9KFA7</accession>
<dbReference type="EMBL" id="JAPQKI010000004">
    <property type="protein sequence ID" value="KAJ5103007.1"/>
    <property type="molecule type" value="Genomic_DNA"/>
</dbReference>
<feature type="compositionally biased region" description="Acidic residues" evidence="1">
    <location>
        <begin position="120"/>
        <end position="129"/>
    </location>
</feature>